<dbReference type="RefSeq" id="WP_094695333.1">
    <property type="nucleotide sequence ID" value="NZ_JBDNVV010000022.1"/>
</dbReference>
<accession>A0A261G094</accession>
<gene>
    <name evidence="1" type="ORF">BAQU_2006</name>
</gene>
<sequence>MIKSSWSDIDRTAIDFVKSWANETEPRTSRTKVAAALGFTYQAIKKKFNYENAPLTLGEFEKMCNYFNKNSAAEWMKILQAVAIKNGKINEAKLIDDMLNDHTVKNAIVNLAITYLHPSSALDEIPDPATAAELKQAQRTIKKNKKKGI</sequence>
<dbReference type="OrthoDB" id="3239473at2"/>
<dbReference type="AlphaFoldDB" id="A0A261G094"/>
<protein>
    <submittedName>
        <fullName evidence="1">Uncharacterized protein</fullName>
    </submittedName>
</protein>
<reference evidence="1 2" key="1">
    <citation type="journal article" date="2017" name="BMC Genomics">
        <title>Comparative genomic and phylogenomic analyses of the Bifidobacteriaceae family.</title>
        <authorList>
            <person name="Lugli G.A."/>
            <person name="Milani C."/>
            <person name="Turroni F."/>
            <person name="Duranti S."/>
            <person name="Mancabelli L."/>
            <person name="Mangifesta M."/>
            <person name="Ferrario C."/>
            <person name="Modesto M."/>
            <person name="Mattarelli P."/>
            <person name="Jiri K."/>
            <person name="van Sinderen D."/>
            <person name="Ventura M."/>
        </authorList>
    </citation>
    <scope>NUCLEOTIDE SEQUENCE [LARGE SCALE GENOMIC DNA]</scope>
    <source>
        <strain evidence="1 2">LMG 28769</strain>
    </source>
</reference>
<organism evidence="1 2">
    <name type="scientific">Bifidobacterium aquikefiri</name>
    <dbReference type="NCBI Taxonomy" id="1653207"/>
    <lineage>
        <taxon>Bacteria</taxon>
        <taxon>Bacillati</taxon>
        <taxon>Actinomycetota</taxon>
        <taxon>Actinomycetes</taxon>
        <taxon>Bifidobacteriales</taxon>
        <taxon>Bifidobacteriaceae</taxon>
        <taxon>Bifidobacterium</taxon>
    </lineage>
</organism>
<dbReference type="Proteomes" id="UP000216451">
    <property type="component" value="Unassembled WGS sequence"/>
</dbReference>
<keyword evidence="2" id="KW-1185">Reference proteome</keyword>
<dbReference type="EMBL" id="MWXA01000014">
    <property type="protein sequence ID" value="OZG64864.1"/>
    <property type="molecule type" value="Genomic_DNA"/>
</dbReference>
<evidence type="ECO:0000313" key="1">
    <source>
        <dbReference type="EMBL" id="OZG64864.1"/>
    </source>
</evidence>
<proteinExistence type="predicted"/>
<dbReference type="GeneID" id="98296643"/>
<name>A0A261G094_9BIFI</name>
<evidence type="ECO:0000313" key="2">
    <source>
        <dbReference type="Proteomes" id="UP000216451"/>
    </source>
</evidence>
<comment type="caution">
    <text evidence="1">The sequence shown here is derived from an EMBL/GenBank/DDBJ whole genome shotgun (WGS) entry which is preliminary data.</text>
</comment>